<dbReference type="STRING" id="5762.D2VUK4"/>
<dbReference type="KEGG" id="ngr:NAEGRDRAFT_72695"/>
<feature type="compositionally biased region" description="Polar residues" evidence="1">
    <location>
        <begin position="139"/>
        <end position="150"/>
    </location>
</feature>
<dbReference type="Gene3D" id="1.10.555.10">
    <property type="entry name" value="Rho GTPase activation protein"/>
    <property type="match status" value="1"/>
</dbReference>
<dbReference type="GeneID" id="8850894"/>
<sequence>MSSNNLTKIRLYIELSPTDQSNSVLHTKTFELNGKKSKQTTFNDILLQLQDDLQMIFPQNSCFVMTTTSNISSEMVVGLSDDTSDMSSVSNDASSSKHDRMKSFGANLVGMVYGGGKKRKSIPGSFYYDKQDISEGLVSKNTSHQSTTSNDSDEMNDGEMKREFIKMKSTVFSMKEYAHSYHLISADNQPPTIDTLYLELFPNCAPFKAKVFGNYLQTICKNETLFNFHFLMKSLKTYNTLNSNWIISEIESRKKTPFTTLLSPLTVLSPQTLSLCANNVDLKNIDTLYASLTDEERLHVKEPTLYLLRDVKIPFVLRACFHFLKSNDPSSQTPRVANEGIFRQAGSKVKIEKFMKKFNTLLAFPTIFPNGIHFPPNTDAHLVADLIKRFLREMQDPLLSYEKYDEFIRLFEPHADVDGITQEASKDYFHVLESTKRLVHTLPQVNQAVLRELLSILRMASIGEYANDTKMTPKTMAIVMSTNLMFVPQSSVAVVLDDFKRMSIRAHLQKQQQTLPIICQVCRFLIENAEQIFPSQSSGSSSVTTPRSSNRFSINLSALGNDEFSVMSSRRSAQFTSSMMQQLNSVINKSDSSDDNTQTASSESTQPTDNALKLMEEHMKELEDDYQQQIIILSQELEELRKDISYKDELIIELKKESFNNLQKEDSVKNLTETLEIIQKEKAELEQQTNSLKSQIEEKEEHNKELSEFCERLQLNLETREKELDEKSKQLEKNSSQPTVDLKRSAEEEQERKLAIENRIAQVLQQEQIKWKQDVQELISIEREKWLLEMENEKNLWNQKHEQTVEDVERNFNKQSSILKEEYEKALETLRNENQESERKLQQKMEEELQKQKQTLEKESENKLIQQKAQLETELAPLQEKVVNLTEEVLVKTKQFYHQALLNMKLVMSDNNFDIPELIEQAVNENVNEADMNEWISKKLIFKK</sequence>
<proteinExistence type="predicted"/>
<protein>
    <submittedName>
        <fullName evidence="3">Rho GTPase activating protein</fullName>
    </submittedName>
</protein>
<dbReference type="RefSeq" id="XP_002672270.1">
    <property type="nucleotide sequence ID" value="XM_002672224.1"/>
</dbReference>
<feature type="region of interest" description="Disordered" evidence="1">
    <location>
        <begin position="588"/>
        <end position="609"/>
    </location>
</feature>
<keyword evidence="4" id="KW-1185">Reference proteome</keyword>
<evidence type="ECO:0000313" key="3">
    <source>
        <dbReference type="EMBL" id="EFC39526.1"/>
    </source>
</evidence>
<evidence type="ECO:0000313" key="4">
    <source>
        <dbReference type="Proteomes" id="UP000006671"/>
    </source>
</evidence>
<dbReference type="SMART" id="SM00324">
    <property type="entry name" value="RhoGAP"/>
    <property type="match status" value="1"/>
</dbReference>
<feature type="region of interest" description="Disordered" evidence="1">
    <location>
        <begin position="830"/>
        <end position="855"/>
    </location>
</feature>
<dbReference type="InterPro" id="IPR008936">
    <property type="entry name" value="Rho_GTPase_activation_prot"/>
</dbReference>
<organism evidence="4">
    <name type="scientific">Naegleria gruberi</name>
    <name type="common">Amoeba</name>
    <dbReference type="NCBI Taxonomy" id="5762"/>
    <lineage>
        <taxon>Eukaryota</taxon>
        <taxon>Discoba</taxon>
        <taxon>Heterolobosea</taxon>
        <taxon>Tetramitia</taxon>
        <taxon>Eutetramitia</taxon>
        <taxon>Vahlkampfiidae</taxon>
        <taxon>Naegleria</taxon>
    </lineage>
</organism>
<reference evidence="3 4" key="1">
    <citation type="journal article" date="2010" name="Cell">
        <title>The genome of Naegleria gruberi illuminates early eukaryotic versatility.</title>
        <authorList>
            <person name="Fritz-Laylin L.K."/>
            <person name="Prochnik S.E."/>
            <person name="Ginger M.L."/>
            <person name="Dacks J.B."/>
            <person name="Carpenter M.L."/>
            <person name="Field M.C."/>
            <person name="Kuo A."/>
            <person name="Paredez A."/>
            <person name="Chapman J."/>
            <person name="Pham J."/>
            <person name="Shu S."/>
            <person name="Neupane R."/>
            <person name="Cipriano M."/>
            <person name="Mancuso J."/>
            <person name="Tu H."/>
            <person name="Salamov A."/>
            <person name="Lindquist E."/>
            <person name="Shapiro H."/>
            <person name="Lucas S."/>
            <person name="Grigoriev I.V."/>
            <person name="Cande W.Z."/>
            <person name="Fulton C."/>
            <person name="Rokhsar D.S."/>
            <person name="Dawson S.C."/>
        </authorList>
    </citation>
    <scope>NUCLEOTIDE SEQUENCE [LARGE SCALE GENOMIC DNA]</scope>
    <source>
        <strain evidence="3 4">NEG-M</strain>
    </source>
</reference>
<feature type="domain" description="Rho-GAP" evidence="2">
    <location>
        <begin position="306"/>
        <end position="533"/>
    </location>
</feature>
<feature type="region of interest" description="Disordered" evidence="1">
    <location>
        <begin position="138"/>
        <end position="157"/>
    </location>
</feature>
<dbReference type="SUPFAM" id="SSF48350">
    <property type="entry name" value="GTPase activation domain, GAP"/>
    <property type="match status" value="1"/>
</dbReference>
<evidence type="ECO:0000256" key="1">
    <source>
        <dbReference type="SAM" id="MobiDB-lite"/>
    </source>
</evidence>
<dbReference type="PANTHER" id="PTHR45808:SF16">
    <property type="entry name" value="RHO GTPASE-ACTIVATING PROTEIN GACR"/>
    <property type="match status" value="1"/>
</dbReference>
<dbReference type="Pfam" id="PF00620">
    <property type="entry name" value="RhoGAP"/>
    <property type="match status" value="1"/>
</dbReference>
<dbReference type="PANTHER" id="PTHR45808">
    <property type="entry name" value="RHO GTPASE-ACTIVATING PROTEIN 68F"/>
    <property type="match status" value="1"/>
</dbReference>
<feature type="region of interest" description="Disordered" evidence="1">
    <location>
        <begin position="724"/>
        <end position="746"/>
    </location>
</feature>
<dbReference type="Proteomes" id="UP000006671">
    <property type="component" value="Unassembled WGS sequence"/>
</dbReference>
<dbReference type="InParanoid" id="D2VUK4"/>
<dbReference type="PROSITE" id="PS50238">
    <property type="entry name" value="RHOGAP"/>
    <property type="match status" value="1"/>
</dbReference>
<dbReference type="VEuPathDB" id="AmoebaDB:NAEGRDRAFT_72695"/>
<dbReference type="CDD" id="cd00159">
    <property type="entry name" value="RhoGAP"/>
    <property type="match status" value="1"/>
</dbReference>
<dbReference type="EMBL" id="GG738899">
    <property type="protein sequence ID" value="EFC39526.1"/>
    <property type="molecule type" value="Genomic_DNA"/>
</dbReference>
<dbReference type="InterPro" id="IPR000198">
    <property type="entry name" value="RhoGAP_dom"/>
</dbReference>
<dbReference type="OMA" id="NEWISKK"/>
<gene>
    <name evidence="3" type="ORF">NAEGRDRAFT_72695</name>
</gene>
<dbReference type="GO" id="GO:0005096">
    <property type="term" value="F:GTPase activator activity"/>
    <property type="evidence" value="ECO:0007669"/>
    <property type="project" value="TreeGrafter"/>
</dbReference>
<dbReference type="OrthoDB" id="3196451at2759"/>
<evidence type="ECO:0000259" key="2">
    <source>
        <dbReference type="PROSITE" id="PS50238"/>
    </source>
</evidence>
<dbReference type="eggNOG" id="KOG1453">
    <property type="taxonomic scope" value="Eukaryota"/>
</dbReference>
<dbReference type="GO" id="GO:0005737">
    <property type="term" value="C:cytoplasm"/>
    <property type="evidence" value="ECO:0007669"/>
    <property type="project" value="TreeGrafter"/>
</dbReference>
<name>D2VUK4_NAEGR</name>
<dbReference type="AlphaFoldDB" id="D2VUK4"/>
<accession>D2VUK4</accession>
<dbReference type="GO" id="GO:0007264">
    <property type="term" value="P:small GTPase-mediated signal transduction"/>
    <property type="evidence" value="ECO:0007669"/>
    <property type="project" value="TreeGrafter"/>
</dbReference>